<dbReference type="EMBL" id="BPQB01000133">
    <property type="protein sequence ID" value="GJF00080.1"/>
    <property type="molecule type" value="Genomic_DNA"/>
</dbReference>
<reference evidence="4 5" key="1">
    <citation type="submission" date="2021-08" db="EMBL/GenBank/DDBJ databases">
        <title>Draft Genome Sequence of Phanerochaete sordida strain YK-624.</title>
        <authorList>
            <person name="Mori T."/>
            <person name="Dohra H."/>
            <person name="Suzuki T."/>
            <person name="Kawagishi H."/>
            <person name="Hirai H."/>
        </authorList>
    </citation>
    <scope>NUCLEOTIDE SEQUENCE [LARGE SCALE GENOMIC DNA]</scope>
    <source>
        <strain evidence="4 5">YK-624</strain>
    </source>
</reference>
<dbReference type="Gene3D" id="3.40.50.12780">
    <property type="entry name" value="N-terminal domain of ligase-like"/>
    <property type="match status" value="1"/>
</dbReference>
<dbReference type="GO" id="GO:0031177">
    <property type="term" value="F:phosphopantetheine binding"/>
    <property type="evidence" value="ECO:0007669"/>
    <property type="project" value="InterPro"/>
</dbReference>
<sequence length="1082" mass="115940">MDAPVPPPLDGSLPTIPDLLDFHAEHNASKPWFLFPSSDAPGALVPVTYGAMARASHRVAHRVRPARRGADGAVVALLMHTDTVLYNAVVVGVMRAGLVPYPMSPRNSPQGVCHMLETVGCTRVLAHAPTAGLAREVQHAMRAKGVDVAAEEMPALAEVFPALGDDAKPDEVQPYPTPAEAVDMQRPTLYIHSSGSTGYPKSVHFTHRRLFQWIQHNYFGKTAGVRYGAMGLPSFHAMGVMLQLIHPLATGAEVVVYTPQSPAPPVVAHPQNVYEVSKLGQCTALLALPSFIEAWSHSPEVIDYLKTLTVLMYGGGPLAVSTGDKLVARGVRLQSGYGGTEFGSPSMAWDDVPSPSGGRPDPDWAYIRAPERAPNVRWEPQGDGTYELILYETDDYDLAVHNVPGARAYATADLFEPHPTKPGLWRIVGRKDDVITLGNGEKIVPVHQEAAIAASALVAGCVMFGREREQPGILVEPTPAHAVDPHDEAALVKFRNKIWARVEEANAAAPAFAKIFKEMILVTDPDRPLPRAAKGTVIRKQALAVYKEEIEALYETIAQSTNNQGIAPPQTWDAAGLEPWLTEQAQSLVSHEQPIAPDADLFQQGFDSLSATFFRNRIIGALRSADSLRVRQAAPRVSANLVFEHPTITQLAAALAAAVDPSAAAHAHDPADAVRALIAKYTADIPVARAGKGAAHAADERVVLLTGSTGNIGSHILAYLLADPRVTRIYTLNRASASAPPRAREQAAFRARGLSADALDDPRLVSLAGEVTRTQFGLPDMAYNDVCDAVTHVIHNAWTVNFNLALQSFEDQVAGVRRLVDVAAAAPRPVRLLVTSSIGIASAWPAGGGPVPEQLLPDPAVAAGQGYGSSKYVVEHILHAARAKGVHATAVRMGQACGPKATGAWGTSEWMPILVKSSVALGYLPALTGPVNWIPLDAVGEAYVDWVCAREELPFLVNVVHPRPTSWDVVLRGLRAELGPRVGLLPVQEWVAKLEERAKDPSAEDLEQIPALKLLDFFRALAHGGESGESGGAASPEGPLGLEFQTAALLRSSPSMRAIQPMTEDNARAWVRFWKAQGFIAV</sequence>
<dbReference type="InterPro" id="IPR000873">
    <property type="entry name" value="AMP-dep_synth/lig_dom"/>
</dbReference>
<evidence type="ECO:0000313" key="4">
    <source>
        <dbReference type="EMBL" id="GJF00080.1"/>
    </source>
</evidence>
<dbReference type="SUPFAM" id="SSF47336">
    <property type="entry name" value="ACP-like"/>
    <property type="match status" value="1"/>
</dbReference>
<dbReference type="InterPro" id="IPR013120">
    <property type="entry name" value="FAR_NAD-bd"/>
</dbReference>
<keyword evidence="5" id="KW-1185">Reference proteome</keyword>
<dbReference type="SUPFAM" id="SSF56801">
    <property type="entry name" value="Acetyl-CoA synthetase-like"/>
    <property type="match status" value="1"/>
</dbReference>
<dbReference type="InterPro" id="IPR051414">
    <property type="entry name" value="Adenylate-forming_Reductase"/>
</dbReference>
<accession>A0A9P3GT56</accession>
<feature type="domain" description="Polyketide synthase-like phosphopantetheine-binding" evidence="3">
    <location>
        <begin position="577"/>
        <end position="659"/>
    </location>
</feature>
<dbReference type="InterPro" id="IPR042099">
    <property type="entry name" value="ANL_N_sf"/>
</dbReference>
<protein>
    <submittedName>
        <fullName evidence="4">Acetyl-CoA synthetase-like protein</fullName>
    </submittedName>
</protein>
<dbReference type="InterPro" id="IPR036291">
    <property type="entry name" value="NAD(P)-bd_dom_sf"/>
</dbReference>
<name>A0A9P3GT56_9APHY</name>
<keyword evidence="1" id="KW-0596">Phosphopantetheine</keyword>
<dbReference type="PANTHER" id="PTHR43439:SF2">
    <property type="entry name" value="ENZYME, PUTATIVE (JCVI)-RELATED"/>
    <property type="match status" value="1"/>
</dbReference>
<dbReference type="InterPro" id="IPR020845">
    <property type="entry name" value="AMP-binding_CS"/>
</dbReference>
<keyword evidence="2" id="KW-0597">Phosphoprotein</keyword>
<dbReference type="Gene3D" id="1.10.1200.10">
    <property type="entry name" value="ACP-like"/>
    <property type="match status" value="1"/>
</dbReference>
<dbReference type="AlphaFoldDB" id="A0A9P3GT56"/>
<dbReference type="PROSITE" id="PS00455">
    <property type="entry name" value="AMP_BINDING"/>
    <property type="match status" value="1"/>
</dbReference>
<evidence type="ECO:0000259" key="3">
    <source>
        <dbReference type="SMART" id="SM00823"/>
    </source>
</evidence>
<dbReference type="Pfam" id="PF23562">
    <property type="entry name" value="AMP-binding_C_3"/>
    <property type="match status" value="1"/>
</dbReference>
<organism evidence="4 5">
    <name type="scientific">Phanerochaete sordida</name>
    <dbReference type="NCBI Taxonomy" id="48140"/>
    <lineage>
        <taxon>Eukaryota</taxon>
        <taxon>Fungi</taxon>
        <taxon>Dikarya</taxon>
        <taxon>Basidiomycota</taxon>
        <taxon>Agaricomycotina</taxon>
        <taxon>Agaricomycetes</taxon>
        <taxon>Polyporales</taxon>
        <taxon>Phanerochaetaceae</taxon>
        <taxon>Phanerochaete</taxon>
    </lineage>
</organism>
<evidence type="ECO:0000256" key="1">
    <source>
        <dbReference type="ARBA" id="ARBA00022450"/>
    </source>
</evidence>
<dbReference type="InterPro" id="IPR020806">
    <property type="entry name" value="PKS_PP-bd"/>
</dbReference>
<proteinExistence type="predicted"/>
<dbReference type="OrthoDB" id="2499931at2759"/>
<evidence type="ECO:0000313" key="5">
    <source>
        <dbReference type="Proteomes" id="UP000703269"/>
    </source>
</evidence>
<dbReference type="PANTHER" id="PTHR43439">
    <property type="entry name" value="PHENYLACETATE-COENZYME A LIGASE"/>
    <property type="match status" value="1"/>
</dbReference>
<dbReference type="Pfam" id="PF07993">
    <property type="entry name" value="NAD_binding_4"/>
    <property type="match status" value="1"/>
</dbReference>
<gene>
    <name evidence="4" type="ORF">PsYK624_163590</name>
</gene>
<dbReference type="Gene3D" id="3.40.50.720">
    <property type="entry name" value="NAD(P)-binding Rossmann-like Domain"/>
    <property type="match status" value="1"/>
</dbReference>
<dbReference type="SMART" id="SM00823">
    <property type="entry name" value="PKS_PP"/>
    <property type="match status" value="1"/>
</dbReference>
<dbReference type="Pfam" id="PF00501">
    <property type="entry name" value="AMP-binding"/>
    <property type="match status" value="1"/>
</dbReference>
<dbReference type="Proteomes" id="UP000703269">
    <property type="component" value="Unassembled WGS sequence"/>
</dbReference>
<comment type="caution">
    <text evidence="4">The sequence shown here is derived from an EMBL/GenBank/DDBJ whole genome shotgun (WGS) entry which is preliminary data.</text>
</comment>
<dbReference type="InterPro" id="IPR036736">
    <property type="entry name" value="ACP-like_sf"/>
</dbReference>
<dbReference type="SUPFAM" id="SSF51735">
    <property type="entry name" value="NAD(P)-binding Rossmann-fold domains"/>
    <property type="match status" value="1"/>
</dbReference>
<evidence type="ECO:0000256" key="2">
    <source>
        <dbReference type="ARBA" id="ARBA00022553"/>
    </source>
</evidence>